<dbReference type="EC" id="5.2.1.8" evidence="3"/>
<dbReference type="SUPFAM" id="SSF50891">
    <property type="entry name" value="Cyclophilin-like"/>
    <property type="match status" value="1"/>
</dbReference>
<feature type="compositionally biased region" description="Polar residues" evidence="4">
    <location>
        <begin position="58"/>
        <end position="71"/>
    </location>
</feature>
<dbReference type="Pfam" id="PF00160">
    <property type="entry name" value="Pro_isomerase"/>
    <property type="match status" value="1"/>
</dbReference>
<sequence length="268" mass="28550">MLHSTKAISFFRSFWVMVLVFLLMACSAPSNSSGTSDTGGASPSGSPPSESTQEDNSETTGVPGSESTSPLAQLPQLQGEATVVLQVNGKTITLAINGKDAPITAGNFIDLVDKKVYDGTAFHRVVRTPSPFVVQGGDPQSKDPNFPVQRLGTGSYIDPETKQARYLPLEILPEGAEQAVYSKTLKSAGENKPPKLRHTRGAVAMARSQLPDSASAQFYFALADVDFLDGSYAVFGYVTEGMDVVDQIQQGDRIESATVTAGIENLKR</sequence>
<evidence type="ECO:0000256" key="4">
    <source>
        <dbReference type="SAM" id="MobiDB-lite"/>
    </source>
</evidence>
<name>B0C1V4_ACAM1</name>
<dbReference type="KEGG" id="amr:AM1_1081"/>
<dbReference type="InterPro" id="IPR029000">
    <property type="entry name" value="Cyclophilin-like_dom_sf"/>
</dbReference>
<comment type="function">
    <text evidence="3">PPIases accelerate the folding of proteins. It catalyzes the cis-trans isomerization of proline imidic peptide bonds in oligopeptides.</text>
</comment>
<dbReference type="CDD" id="cd01924">
    <property type="entry name" value="cyclophilin_TLP40_like"/>
    <property type="match status" value="1"/>
</dbReference>
<dbReference type="Gene3D" id="2.40.100.10">
    <property type="entry name" value="Cyclophilin-like"/>
    <property type="match status" value="1"/>
</dbReference>
<dbReference type="PROSITE" id="PS50072">
    <property type="entry name" value="CSA_PPIASE_2"/>
    <property type="match status" value="1"/>
</dbReference>
<keyword evidence="7" id="KW-1185">Reference proteome</keyword>
<keyword evidence="2 3" id="KW-0413">Isomerase</keyword>
<feature type="region of interest" description="Disordered" evidence="4">
    <location>
        <begin position="32"/>
        <end position="72"/>
    </location>
</feature>
<keyword evidence="1 3" id="KW-0697">Rotamase</keyword>
<dbReference type="eggNOG" id="COG0652">
    <property type="taxonomic scope" value="Bacteria"/>
</dbReference>
<evidence type="ECO:0000256" key="2">
    <source>
        <dbReference type="ARBA" id="ARBA00023235"/>
    </source>
</evidence>
<feature type="chain" id="PRO_5006522085" description="Peptidyl-prolyl cis-trans isomerase" evidence="3">
    <location>
        <begin position="33"/>
        <end position="268"/>
    </location>
</feature>
<dbReference type="PANTHER" id="PTHR43246">
    <property type="entry name" value="PEPTIDYL-PROLYL CIS-TRANS ISOMERASE CYP38, CHLOROPLASTIC"/>
    <property type="match status" value="1"/>
</dbReference>
<organism evidence="6 7">
    <name type="scientific">Acaryochloris marina (strain MBIC 11017)</name>
    <dbReference type="NCBI Taxonomy" id="329726"/>
    <lineage>
        <taxon>Bacteria</taxon>
        <taxon>Bacillati</taxon>
        <taxon>Cyanobacteriota</taxon>
        <taxon>Cyanophyceae</taxon>
        <taxon>Acaryochloridales</taxon>
        <taxon>Acaryochloridaceae</taxon>
        <taxon>Acaryochloris</taxon>
    </lineage>
</organism>
<evidence type="ECO:0000256" key="3">
    <source>
        <dbReference type="RuleBase" id="RU363019"/>
    </source>
</evidence>
<dbReference type="PROSITE" id="PS51257">
    <property type="entry name" value="PROKAR_LIPOPROTEIN"/>
    <property type="match status" value="1"/>
</dbReference>
<evidence type="ECO:0000259" key="5">
    <source>
        <dbReference type="PROSITE" id="PS50072"/>
    </source>
</evidence>
<dbReference type="GO" id="GO:0003755">
    <property type="term" value="F:peptidyl-prolyl cis-trans isomerase activity"/>
    <property type="evidence" value="ECO:0007669"/>
    <property type="project" value="UniProtKB-UniRule"/>
</dbReference>
<dbReference type="AlphaFoldDB" id="B0C1V4"/>
<dbReference type="InterPro" id="IPR044665">
    <property type="entry name" value="E_coli_cyclophilin_A-like"/>
</dbReference>
<evidence type="ECO:0000313" key="7">
    <source>
        <dbReference type="Proteomes" id="UP000000268"/>
    </source>
</evidence>
<dbReference type="PRINTS" id="PR00153">
    <property type="entry name" value="CSAPPISMRASE"/>
</dbReference>
<dbReference type="EMBL" id="CP000828">
    <property type="protein sequence ID" value="ABW26120.1"/>
    <property type="molecule type" value="Genomic_DNA"/>
</dbReference>
<dbReference type="Proteomes" id="UP000000268">
    <property type="component" value="Chromosome"/>
</dbReference>
<dbReference type="HOGENOM" id="CLU_012062_16_4_3"/>
<evidence type="ECO:0000256" key="1">
    <source>
        <dbReference type="ARBA" id="ARBA00023110"/>
    </source>
</evidence>
<dbReference type="STRING" id="329726.AM1_1081"/>
<evidence type="ECO:0000313" key="6">
    <source>
        <dbReference type="EMBL" id="ABW26120.1"/>
    </source>
</evidence>
<comment type="catalytic activity">
    <reaction evidence="3">
        <text>[protein]-peptidylproline (omega=180) = [protein]-peptidylproline (omega=0)</text>
        <dbReference type="Rhea" id="RHEA:16237"/>
        <dbReference type="Rhea" id="RHEA-COMP:10747"/>
        <dbReference type="Rhea" id="RHEA-COMP:10748"/>
        <dbReference type="ChEBI" id="CHEBI:83833"/>
        <dbReference type="ChEBI" id="CHEBI:83834"/>
        <dbReference type="EC" id="5.2.1.8"/>
    </reaction>
</comment>
<feature type="signal peptide" evidence="3">
    <location>
        <begin position="1"/>
        <end position="32"/>
    </location>
</feature>
<proteinExistence type="inferred from homology"/>
<keyword evidence="3" id="KW-0732">Signal</keyword>
<accession>B0C1V4</accession>
<protein>
    <recommendedName>
        <fullName evidence="3">Peptidyl-prolyl cis-trans isomerase</fullName>
        <shortName evidence="3">PPIase</shortName>
        <ecNumber evidence="3">5.2.1.8</ecNumber>
    </recommendedName>
</protein>
<gene>
    <name evidence="6" type="ordered locus">AM1_1081</name>
</gene>
<feature type="compositionally biased region" description="Low complexity" evidence="4">
    <location>
        <begin position="32"/>
        <end position="51"/>
    </location>
</feature>
<dbReference type="InterPro" id="IPR002130">
    <property type="entry name" value="Cyclophilin-type_PPIase_dom"/>
</dbReference>
<reference evidence="6 7" key="1">
    <citation type="journal article" date="2008" name="Proc. Natl. Acad. Sci. U.S.A.">
        <title>Niche adaptation and genome expansion in the chlorophyll d-producing cyanobacterium Acaryochloris marina.</title>
        <authorList>
            <person name="Swingley W.D."/>
            <person name="Chen M."/>
            <person name="Cheung P.C."/>
            <person name="Conrad A.L."/>
            <person name="Dejesa L.C."/>
            <person name="Hao J."/>
            <person name="Honchak B.M."/>
            <person name="Karbach L.E."/>
            <person name="Kurdoglu A."/>
            <person name="Lahiri S."/>
            <person name="Mastrian S.D."/>
            <person name="Miyashita H."/>
            <person name="Page L."/>
            <person name="Ramakrishna P."/>
            <person name="Satoh S."/>
            <person name="Sattley W.M."/>
            <person name="Shimada Y."/>
            <person name="Taylor H.L."/>
            <person name="Tomo T."/>
            <person name="Tsuchiya T."/>
            <person name="Wang Z.T."/>
            <person name="Raymond J."/>
            <person name="Mimuro M."/>
            <person name="Blankenship R.E."/>
            <person name="Touchman J.W."/>
        </authorList>
    </citation>
    <scope>NUCLEOTIDE SEQUENCE [LARGE SCALE GENOMIC DNA]</scope>
    <source>
        <strain evidence="7">MBIC 11017</strain>
    </source>
</reference>
<feature type="domain" description="PPIase cyclophilin-type" evidence="5">
    <location>
        <begin position="92"/>
        <end position="250"/>
    </location>
</feature>
<comment type="similarity">
    <text evidence="3">Belongs to the cyclophilin-type PPIase family.</text>
</comment>